<gene>
    <name evidence="1" type="ORF">F441_11697</name>
</gene>
<evidence type="ECO:0000313" key="1">
    <source>
        <dbReference type="EMBL" id="ETP13027.1"/>
    </source>
</evidence>
<name>W2WRR7_PHYNI</name>
<accession>W2WRR7</accession>
<comment type="caution">
    <text evidence="1">The sequence shown here is derived from an EMBL/GenBank/DDBJ whole genome shotgun (WGS) entry which is preliminary data.</text>
</comment>
<organism evidence="1 2">
    <name type="scientific">Phytophthora nicotianae CJ01A1</name>
    <dbReference type="NCBI Taxonomy" id="1317063"/>
    <lineage>
        <taxon>Eukaryota</taxon>
        <taxon>Sar</taxon>
        <taxon>Stramenopiles</taxon>
        <taxon>Oomycota</taxon>
        <taxon>Peronosporomycetes</taxon>
        <taxon>Peronosporales</taxon>
        <taxon>Peronosporaceae</taxon>
        <taxon>Phytophthora</taxon>
    </lineage>
</organism>
<dbReference type="EMBL" id="ANIX01002296">
    <property type="protein sequence ID" value="ETP13027.1"/>
    <property type="molecule type" value="Genomic_DNA"/>
</dbReference>
<protein>
    <submittedName>
        <fullName evidence="1">Uncharacterized protein</fullName>
    </submittedName>
</protein>
<evidence type="ECO:0000313" key="2">
    <source>
        <dbReference type="Proteomes" id="UP000018958"/>
    </source>
</evidence>
<proteinExistence type="predicted"/>
<dbReference type="AlphaFoldDB" id="W2WRR7"/>
<sequence>MEFKTMFFRGIGDCAGANLDQCASRQWRLYKVSSNAARYSRARDQLCVDSRRAGPAGLAAAGNIAPHRTLFKA</sequence>
<dbReference type="Proteomes" id="UP000018958">
    <property type="component" value="Unassembled WGS sequence"/>
</dbReference>
<reference evidence="1 2" key="1">
    <citation type="submission" date="2013-11" db="EMBL/GenBank/DDBJ databases">
        <title>The Genome Sequence of Phytophthora parasitica CJ01A1.</title>
        <authorList>
            <consortium name="The Broad Institute Genomics Platform"/>
            <person name="Russ C."/>
            <person name="Tyler B."/>
            <person name="Panabieres F."/>
            <person name="Shan W."/>
            <person name="Tripathy S."/>
            <person name="Grunwald N."/>
            <person name="Machado M."/>
            <person name="Johnson C.S."/>
            <person name="Walker B."/>
            <person name="Young S.K."/>
            <person name="Zeng Q."/>
            <person name="Gargeya S."/>
            <person name="Fitzgerald M."/>
            <person name="Haas B."/>
            <person name="Abouelleil A."/>
            <person name="Allen A.W."/>
            <person name="Alvarado L."/>
            <person name="Arachchi H.M."/>
            <person name="Berlin A.M."/>
            <person name="Chapman S.B."/>
            <person name="Gainer-Dewar J."/>
            <person name="Goldberg J."/>
            <person name="Griggs A."/>
            <person name="Gujja S."/>
            <person name="Hansen M."/>
            <person name="Howarth C."/>
            <person name="Imamovic A."/>
            <person name="Ireland A."/>
            <person name="Larimer J."/>
            <person name="McCowan C."/>
            <person name="Murphy C."/>
            <person name="Pearson M."/>
            <person name="Poon T.W."/>
            <person name="Priest M."/>
            <person name="Roberts A."/>
            <person name="Saif S."/>
            <person name="Shea T."/>
            <person name="Sisk P."/>
            <person name="Sykes S."/>
            <person name="Wortman J."/>
            <person name="Nusbaum C."/>
            <person name="Birren B."/>
        </authorList>
    </citation>
    <scope>NUCLEOTIDE SEQUENCE [LARGE SCALE GENOMIC DNA]</scope>
    <source>
        <strain evidence="1 2">CJ01A1</strain>
    </source>
</reference>